<dbReference type="Gene3D" id="4.10.470.10">
    <property type="entry name" value="Ricin (A Subunit), domain 2"/>
    <property type="match status" value="1"/>
</dbReference>
<evidence type="ECO:0000256" key="3">
    <source>
        <dbReference type="ARBA" id="ARBA00012001"/>
    </source>
</evidence>
<evidence type="ECO:0000256" key="5">
    <source>
        <dbReference type="ARBA" id="ARBA00022801"/>
    </source>
</evidence>
<dbReference type="InterPro" id="IPR036041">
    <property type="entry name" value="Ribosome-inact_prot_sf"/>
</dbReference>
<dbReference type="PROSITE" id="PS00275">
    <property type="entry name" value="SHIGA_RICIN"/>
    <property type="match status" value="1"/>
</dbReference>
<dbReference type="InterPro" id="IPR016138">
    <property type="entry name" value="Ribosome_inactivat_prot_sub1"/>
</dbReference>
<dbReference type="GO" id="GO:0017148">
    <property type="term" value="P:negative regulation of translation"/>
    <property type="evidence" value="ECO:0007669"/>
    <property type="project" value="UniProtKB-KW"/>
</dbReference>
<keyword evidence="5 8" id="KW-0378">Hydrolase</keyword>
<dbReference type="Proteomes" id="UP001443914">
    <property type="component" value="Unassembled WGS sequence"/>
</dbReference>
<dbReference type="EC" id="3.2.2.22" evidence="3 8"/>
<evidence type="ECO:0000256" key="7">
    <source>
        <dbReference type="ARBA" id="ARBA00023193"/>
    </source>
</evidence>
<dbReference type="SUPFAM" id="SSF56371">
    <property type="entry name" value="Ribosome inactivating proteins (RIP)"/>
    <property type="match status" value="1"/>
</dbReference>
<comment type="similarity">
    <text evidence="2">Belongs to the ribosome-inactivating protein family. Type 1 RIP subfamily.</text>
</comment>
<reference evidence="9" key="1">
    <citation type="submission" date="2024-03" db="EMBL/GenBank/DDBJ databases">
        <title>WGS assembly of Saponaria officinalis var. Norfolk2.</title>
        <authorList>
            <person name="Jenkins J."/>
            <person name="Shu S."/>
            <person name="Grimwood J."/>
            <person name="Barry K."/>
            <person name="Goodstein D."/>
            <person name="Schmutz J."/>
            <person name="Leebens-Mack J."/>
            <person name="Osbourn A."/>
        </authorList>
    </citation>
    <scope>NUCLEOTIDE SEQUENCE [LARGE SCALE GENOMIC DNA]</scope>
    <source>
        <strain evidence="9">JIC</strain>
    </source>
</reference>
<name>A0AAW1GHH2_SAPOF</name>
<evidence type="ECO:0000256" key="1">
    <source>
        <dbReference type="ARBA" id="ARBA00000237"/>
    </source>
</evidence>
<dbReference type="PANTHER" id="PTHR33453:SF34">
    <property type="entry name" value="RIBOSOME-INACTIVATING PROTEIN"/>
    <property type="match status" value="1"/>
</dbReference>
<proteinExistence type="inferred from homology"/>
<keyword evidence="6 8" id="KW-0611">Plant defense</keyword>
<dbReference type="Pfam" id="PF00161">
    <property type="entry name" value="RIP"/>
    <property type="match status" value="1"/>
</dbReference>
<gene>
    <name evidence="9" type="ORF">RND81_14G002300</name>
</gene>
<keyword evidence="4 8" id="KW-0800">Toxin</keyword>
<comment type="catalytic activity">
    <reaction evidence="1 8">
        <text>Endohydrolysis of the N-glycosidic bond at one specific adenosine on the 28S rRNA.</text>
        <dbReference type="EC" id="3.2.2.22"/>
    </reaction>
</comment>
<dbReference type="AlphaFoldDB" id="A0AAW1GHH2"/>
<evidence type="ECO:0000313" key="9">
    <source>
        <dbReference type="EMBL" id="KAK9663845.1"/>
    </source>
</evidence>
<comment type="caution">
    <text evidence="9">The sequence shown here is derived from an EMBL/GenBank/DDBJ whole genome shotgun (WGS) entry which is preliminary data.</text>
</comment>
<dbReference type="InterPro" id="IPR016139">
    <property type="entry name" value="Ribosome_inactivat_prot_sub2"/>
</dbReference>
<dbReference type="GO" id="GO:0090729">
    <property type="term" value="F:toxin activity"/>
    <property type="evidence" value="ECO:0007669"/>
    <property type="project" value="UniProtKB-KW"/>
</dbReference>
<dbReference type="GO" id="GO:0006952">
    <property type="term" value="P:defense response"/>
    <property type="evidence" value="ECO:0007669"/>
    <property type="project" value="UniProtKB-KW"/>
</dbReference>
<sequence>MIFSPEPIPILKPTTIHFDLNRLDSYQSFVTQVRNLLKDPKITYHDLPIIREDDTKRKDYNKYFYIQLNAAARGHEHAVSVTLQIRTSDLYVVAYHDLDDKGKDRVWYFEDLIKGEDPNKEIFPDVKKITRKPLSFKPNYEKIEAAAHMKLDNLHFVLPILEDAMRKTYRMSGDSKTFIQTQAFFLLYSIVMTSEAARFKYVEQEMVDEKQSDYRLAGLVQEWGKLSEQIVWSKNGDFETAVVVKLGPGETWIVKTVAEIKDYMGLLKYVKPKKLDTPIDHEL</sequence>
<evidence type="ECO:0000256" key="2">
    <source>
        <dbReference type="ARBA" id="ARBA00008544"/>
    </source>
</evidence>
<keyword evidence="7 8" id="KW-0652">Protein synthesis inhibitor</keyword>
<protein>
    <recommendedName>
        <fullName evidence="3 8">rRNA N-glycosylase</fullName>
        <ecNumber evidence="3 8">3.2.2.22</ecNumber>
    </recommendedName>
</protein>
<dbReference type="InterPro" id="IPR017989">
    <property type="entry name" value="Ribosome_inactivat_1/2"/>
</dbReference>
<dbReference type="PANTHER" id="PTHR33453">
    <property type="match status" value="1"/>
</dbReference>
<dbReference type="GO" id="GO:0030598">
    <property type="term" value="F:rRNA N-glycosylase activity"/>
    <property type="evidence" value="ECO:0007669"/>
    <property type="project" value="UniProtKB-EC"/>
</dbReference>
<evidence type="ECO:0000256" key="4">
    <source>
        <dbReference type="ARBA" id="ARBA00022656"/>
    </source>
</evidence>
<organism evidence="9 10">
    <name type="scientific">Saponaria officinalis</name>
    <name type="common">Common soapwort</name>
    <name type="synonym">Lychnis saponaria</name>
    <dbReference type="NCBI Taxonomy" id="3572"/>
    <lineage>
        <taxon>Eukaryota</taxon>
        <taxon>Viridiplantae</taxon>
        <taxon>Streptophyta</taxon>
        <taxon>Embryophyta</taxon>
        <taxon>Tracheophyta</taxon>
        <taxon>Spermatophyta</taxon>
        <taxon>Magnoliopsida</taxon>
        <taxon>eudicotyledons</taxon>
        <taxon>Gunneridae</taxon>
        <taxon>Pentapetalae</taxon>
        <taxon>Caryophyllales</taxon>
        <taxon>Caryophyllaceae</taxon>
        <taxon>Caryophylleae</taxon>
        <taxon>Saponaria</taxon>
    </lineage>
</organism>
<evidence type="ECO:0000313" key="10">
    <source>
        <dbReference type="Proteomes" id="UP001443914"/>
    </source>
</evidence>
<dbReference type="InterPro" id="IPR017988">
    <property type="entry name" value="Ribosome_inactivat_prot_CS"/>
</dbReference>
<evidence type="ECO:0000256" key="6">
    <source>
        <dbReference type="ARBA" id="ARBA00022821"/>
    </source>
</evidence>
<dbReference type="EMBL" id="JBDFQZ010000014">
    <property type="protein sequence ID" value="KAK9663845.1"/>
    <property type="molecule type" value="Genomic_DNA"/>
</dbReference>
<keyword evidence="10" id="KW-1185">Reference proteome</keyword>
<dbReference type="InterPro" id="IPR001574">
    <property type="entry name" value="Ribosome_inactivat_prot"/>
</dbReference>
<accession>A0AAW1GHH2</accession>
<evidence type="ECO:0000256" key="8">
    <source>
        <dbReference type="RuleBase" id="RU004915"/>
    </source>
</evidence>
<dbReference type="PRINTS" id="PR00396">
    <property type="entry name" value="SHIGARICIN"/>
</dbReference>
<dbReference type="Gene3D" id="3.40.420.10">
    <property type="entry name" value="Ricin (A subunit), domain 1"/>
    <property type="match status" value="1"/>
</dbReference>